<dbReference type="RefSeq" id="XP_029217798.1">
    <property type="nucleotide sequence ID" value="XM_029366367.1"/>
</dbReference>
<dbReference type="OrthoDB" id="331733at2759"/>
<dbReference type="EMBL" id="NWUJ01000008">
    <property type="protein sequence ID" value="PFH33789.1"/>
    <property type="molecule type" value="Genomic_DNA"/>
</dbReference>
<evidence type="ECO:0000313" key="2">
    <source>
        <dbReference type="EMBL" id="PFH33789.1"/>
    </source>
</evidence>
<dbReference type="GeneID" id="40312932"/>
<proteinExistence type="predicted"/>
<feature type="region of interest" description="Disordered" evidence="1">
    <location>
        <begin position="1"/>
        <end position="25"/>
    </location>
</feature>
<gene>
    <name evidence="2" type="ORF">BESB_080050</name>
</gene>
<feature type="region of interest" description="Disordered" evidence="1">
    <location>
        <begin position="108"/>
        <end position="157"/>
    </location>
</feature>
<protein>
    <submittedName>
        <fullName evidence="2">Uncharacterized protein</fullName>
    </submittedName>
</protein>
<dbReference type="AlphaFoldDB" id="A0A2A9M765"/>
<feature type="region of interest" description="Disordered" evidence="1">
    <location>
        <begin position="297"/>
        <end position="326"/>
    </location>
</feature>
<name>A0A2A9M765_BESBE</name>
<dbReference type="VEuPathDB" id="ToxoDB:BESB_080050"/>
<comment type="caution">
    <text evidence="2">The sequence shown here is derived from an EMBL/GenBank/DDBJ whole genome shotgun (WGS) entry which is preliminary data.</text>
</comment>
<feature type="compositionally biased region" description="Polar residues" evidence="1">
    <location>
        <begin position="307"/>
        <end position="320"/>
    </location>
</feature>
<accession>A0A2A9M765</accession>
<feature type="region of interest" description="Disordered" evidence="1">
    <location>
        <begin position="246"/>
        <end position="270"/>
    </location>
</feature>
<dbReference type="Proteomes" id="UP000224006">
    <property type="component" value="Chromosome VII"/>
</dbReference>
<evidence type="ECO:0000313" key="3">
    <source>
        <dbReference type="Proteomes" id="UP000224006"/>
    </source>
</evidence>
<feature type="compositionally biased region" description="Polar residues" evidence="1">
    <location>
        <begin position="123"/>
        <end position="133"/>
    </location>
</feature>
<feature type="region of interest" description="Disordered" evidence="1">
    <location>
        <begin position="366"/>
        <end position="397"/>
    </location>
</feature>
<evidence type="ECO:0000256" key="1">
    <source>
        <dbReference type="SAM" id="MobiDB-lite"/>
    </source>
</evidence>
<organism evidence="2 3">
    <name type="scientific">Besnoitia besnoiti</name>
    <name type="common">Apicomplexan protozoan</name>
    <dbReference type="NCBI Taxonomy" id="94643"/>
    <lineage>
        <taxon>Eukaryota</taxon>
        <taxon>Sar</taxon>
        <taxon>Alveolata</taxon>
        <taxon>Apicomplexa</taxon>
        <taxon>Conoidasida</taxon>
        <taxon>Coccidia</taxon>
        <taxon>Eucoccidiorida</taxon>
        <taxon>Eimeriorina</taxon>
        <taxon>Sarcocystidae</taxon>
        <taxon>Besnoitia</taxon>
    </lineage>
</organism>
<sequence length="586" mass="62264">MALVAPIAPASGMGPPSRRRSLTPSRELDTYRFQGASSSVVATLAQQSSSNSRFYSIQSTPRTPATVAEAAANAALRAAQAAVAAAHAASIAADECANMEESVMYSPQISPLDDPPSAFPKSVTASANSSRAVSLSGAETARSSLGDRPETKSVAQSRETSCVIALTSQERSGGEVAIFQREKSISAILGKQDGRKPLSRTTSAMLPTLRSGFQPQNAKVQQNTASAVASSGKSLGRRASVCNFGANEQADRQVSGTTRSSSSFSGSSEASASTVALSVTPLGKTLGRRSASVQCFSSHRLTRRDSTSSQLPLASRQPSDSGMDLHSPAAFLRLGVVRQVTGDSSRMTSGMSMFMEDAAAVAMSLAENEESVDAPPHPHTPKEAPKPPKSPAPTNSTPVRVLSRFASVPALLPADEQRQKMLKEGIPPTLTAQDLLKLQRDAKKNFNSQTFLSGATLKSLLMAPDDNGSEAPAKAPATPVKKSFAFLAIEAARAAAAASPDGNFSRTLSFPEEKTPRTSFSMMEDKEEECEFQGRRRPRLIVVEDEDEVDIIAASEFLRRNRLTHSCKHFGDRCKIILQNMARLCW</sequence>
<feature type="compositionally biased region" description="Low complexity" evidence="1">
    <location>
        <begin position="255"/>
        <end position="270"/>
    </location>
</feature>
<reference evidence="2 3" key="1">
    <citation type="submission" date="2017-09" db="EMBL/GenBank/DDBJ databases">
        <title>Genome sequencing of Besnoitia besnoiti strain Bb-Ger1.</title>
        <authorList>
            <person name="Schares G."/>
            <person name="Venepally P."/>
            <person name="Lorenzi H.A."/>
        </authorList>
    </citation>
    <scope>NUCLEOTIDE SEQUENCE [LARGE SCALE GENOMIC DNA]</scope>
    <source>
        <strain evidence="2 3">Bb-Ger1</strain>
    </source>
</reference>
<keyword evidence="3" id="KW-1185">Reference proteome</keyword>
<dbReference type="KEGG" id="bbes:BESB_080050"/>